<evidence type="ECO:0000313" key="1">
    <source>
        <dbReference type="EMBL" id="CAB4937187.1"/>
    </source>
</evidence>
<accession>A0A6J7J3H7</accession>
<dbReference type="AlphaFoldDB" id="A0A6J7J3H7"/>
<protein>
    <submittedName>
        <fullName evidence="1">Unannotated protein</fullName>
    </submittedName>
</protein>
<gene>
    <name evidence="1" type="ORF">UFOPK3472_04438</name>
</gene>
<organism evidence="1">
    <name type="scientific">freshwater metagenome</name>
    <dbReference type="NCBI Taxonomy" id="449393"/>
    <lineage>
        <taxon>unclassified sequences</taxon>
        <taxon>metagenomes</taxon>
        <taxon>ecological metagenomes</taxon>
    </lineage>
</organism>
<proteinExistence type="predicted"/>
<name>A0A6J7J3H7_9ZZZZ</name>
<sequence>MIVPCMVNSWLYCSLDRNCNPGTASSVRMSSAINPPMRNNPNEVTRYIFPIVL</sequence>
<reference evidence="1" key="1">
    <citation type="submission" date="2020-05" db="EMBL/GenBank/DDBJ databases">
        <authorList>
            <person name="Chiriac C."/>
            <person name="Salcher M."/>
            <person name="Ghai R."/>
            <person name="Kavagutti S V."/>
        </authorList>
    </citation>
    <scope>NUCLEOTIDE SEQUENCE</scope>
</reference>
<dbReference type="EMBL" id="CAFBLX010000566">
    <property type="protein sequence ID" value="CAB4937187.1"/>
    <property type="molecule type" value="Genomic_DNA"/>
</dbReference>